<sequence length="145" mass="17130">MSSEYQTYLENLIRWGESVKHQIQQTSIPEQQQNDWIAQINKWQEKIYQLMDSSTGNQRNLIDLQTEAEELLDDMQRESTRKPSSNSVPYGKHRLPPLPYAYNALEPYISEQIMRLHHKKHHQSYVDGLNKAETAYTLAKRLSNR</sequence>
<dbReference type="GO" id="GO:0004784">
    <property type="term" value="F:superoxide dismutase activity"/>
    <property type="evidence" value="ECO:0007669"/>
    <property type="project" value="UniProtKB-EC"/>
</dbReference>
<dbReference type="InterPro" id="IPR019831">
    <property type="entry name" value="Mn/Fe_SOD_N"/>
</dbReference>
<proteinExistence type="inferred from homology"/>
<evidence type="ECO:0000256" key="3">
    <source>
        <dbReference type="ARBA" id="ARBA00022723"/>
    </source>
</evidence>
<dbReference type="eggNOG" id="COG0605">
    <property type="taxonomic scope" value="Bacteria"/>
</dbReference>
<dbReference type="PANTHER" id="PTHR11404">
    <property type="entry name" value="SUPEROXIDE DISMUTASE 2"/>
    <property type="match status" value="1"/>
</dbReference>
<accession>N4WNY0</accession>
<dbReference type="AlphaFoldDB" id="N4WNY0"/>
<keyword evidence="7" id="KW-1185">Reference proteome</keyword>
<comment type="similarity">
    <text evidence="1">Belongs to the iron/manganese superoxide dismutase family.</text>
</comment>
<protein>
    <recommendedName>
        <fullName evidence="2">superoxide dismutase</fullName>
        <ecNumber evidence="2">1.15.1.1</ecNumber>
    </recommendedName>
</protein>
<comment type="caution">
    <text evidence="6">The sequence shown here is derived from an EMBL/GenBank/DDBJ whole genome shotgun (WGS) entry which is preliminary data.</text>
</comment>
<gene>
    <name evidence="6" type="ORF">J416_03281</name>
</gene>
<evidence type="ECO:0000256" key="2">
    <source>
        <dbReference type="ARBA" id="ARBA00012682"/>
    </source>
</evidence>
<dbReference type="EC" id="1.15.1.1" evidence="2"/>
<feature type="domain" description="Manganese/iron superoxide dismutase N-terminal" evidence="5">
    <location>
        <begin position="92"/>
        <end position="140"/>
    </location>
</feature>
<dbReference type="PRINTS" id="PR01703">
    <property type="entry name" value="MNSODISMTASE"/>
</dbReference>
<reference evidence="6 7" key="1">
    <citation type="submission" date="2013-03" db="EMBL/GenBank/DDBJ databases">
        <title>Draft genome sequence of Gracibacillus halophilus YIM-C55.5, a moderately halophilic and thermophilic organism from the Xiaochaidamu salt lake.</title>
        <authorList>
            <person name="Sugumar T."/>
            <person name="Polireddy D.R."/>
            <person name="Antony A."/>
            <person name="Madhava Y.R."/>
            <person name="Sivakumar N."/>
        </authorList>
    </citation>
    <scope>NUCLEOTIDE SEQUENCE [LARGE SCALE GENOMIC DNA]</scope>
    <source>
        <strain evidence="6 7">YIM-C55.5</strain>
    </source>
</reference>
<evidence type="ECO:0000313" key="6">
    <source>
        <dbReference type="EMBL" id="ENH97852.1"/>
    </source>
</evidence>
<name>N4WNY0_9BACI</name>
<dbReference type="STRING" id="1308866.J416_03281"/>
<evidence type="ECO:0000256" key="4">
    <source>
        <dbReference type="ARBA" id="ARBA00023002"/>
    </source>
</evidence>
<keyword evidence="4" id="KW-0560">Oxidoreductase</keyword>
<evidence type="ECO:0000259" key="5">
    <source>
        <dbReference type="Pfam" id="PF00081"/>
    </source>
</evidence>
<dbReference type="PATRIC" id="fig|1308866.3.peg.665"/>
<keyword evidence="3" id="KW-0479">Metal-binding</keyword>
<dbReference type="InterPro" id="IPR001189">
    <property type="entry name" value="Mn/Fe_SOD"/>
</dbReference>
<dbReference type="Pfam" id="PF00081">
    <property type="entry name" value="Sod_Fe_N"/>
    <property type="match status" value="1"/>
</dbReference>
<dbReference type="GO" id="GO:0046872">
    <property type="term" value="F:metal ion binding"/>
    <property type="evidence" value="ECO:0007669"/>
    <property type="project" value="UniProtKB-KW"/>
</dbReference>
<dbReference type="PANTHER" id="PTHR11404:SF6">
    <property type="entry name" value="SUPEROXIDE DISMUTASE [MN], MITOCHONDRIAL"/>
    <property type="match status" value="1"/>
</dbReference>
<dbReference type="Proteomes" id="UP000012283">
    <property type="component" value="Unassembled WGS sequence"/>
</dbReference>
<evidence type="ECO:0000313" key="7">
    <source>
        <dbReference type="Proteomes" id="UP000012283"/>
    </source>
</evidence>
<dbReference type="InterPro" id="IPR036324">
    <property type="entry name" value="Mn/Fe_SOD_N_sf"/>
</dbReference>
<dbReference type="Gene3D" id="1.10.287.990">
    <property type="entry name" value="Fe,Mn superoxide dismutase (SOD) domain"/>
    <property type="match status" value="1"/>
</dbReference>
<dbReference type="InterPro" id="IPR050265">
    <property type="entry name" value="Fe/Mn_Superoxide_Dismutase"/>
</dbReference>
<dbReference type="RefSeq" id="WP_003464516.1">
    <property type="nucleotide sequence ID" value="NZ_APML01000013.1"/>
</dbReference>
<dbReference type="SUPFAM" id="SSF46609">
    <property type="entry name" value="Fe,Mn superoxide dismutase (SOD), N-terminal domain"/>
    <property type="match status" value="1"/>
</dbReference>
<dbReference type="EMBL" id="APML01000013">
    <property type="protein sequence ID" value="ENH97852.1"/>
    <property type="molecule type" value="Genomic_DNA"/>
</dbReference>
<evidence type="ECO:0000256" key="1">
    <source>
        <dbReference type="ARBA" id="ARBA00008714"/>
    </source>
</evidence>
<organism evidence="6 7">
    <name type="scientific">Gracilibacillus halophilus YIM-C55.5</name>
    <dbReference type="NCBI Taxonomy" id="1308866"/>
    <lineage>
        <taxon>Bacteria</taxon>
        <taxon>Bacillati</taxon>
        <taxon>Bacillota</taxon>
        <taxon>Bacilli</taxon>
        <taxon>Bacillales</taxon>
        <taxon>Bacillaceae</taxon>
        <taxon>Gracilibacillus</taxon>
    </lineage>
</organism>